<organism evidence="1">
    <name type="scientific">Thermorudis sp</name>
    <dbReference type="NCBI Taxonomy" id="1969470"/>
    <lineage>
        <taxon>Bacteria</taxon>
        <taxon>Pseudomonadati</taxon>
        <taxon>Thermomicrobiota</taxon>
        <taxon>Thermomicrobia</taxon>
        <taxon>Thermomicrobia incertae sedis</taxon>
        <taxon>Thermorudis</taxon>
    </lineage>
</organism>
<gene>
    <name evidence="1" type="ORF">ENP13_10045</name>
</gene>
<reference evidence="1" key="1">
    <citation type="journal article" date="2020" name="mSystems">
        <title>Genome- and Community-Level Interaction Insights into Carbon Utilization and Element Cycling Functions of Hydrothermarchaeota in Hydrothermal Sediment.</title>
        <authorList>
            <person name="Zhou Z."/>
            <person name="Liu Y."/>
            <person name="Xu W."/>
            <person name="Pan J."/>
            <person name="Luo Z.H."/>
            <person name="Li M."/>
        </authorList>
    </citation>
    <scope>NUCLEOTIDE SEQUENCE [LARGE SCALE GENOMIC DNA]</scope>
    <source>
        <strain evidence="1">SpSt-192</strain>
    </source>
</reference>
<evidence type="ECO:0000313" key="1">
    <source>
        <dbReference type="EMBL" id="HEX71563.1"/>
    </source>
</evidence>
<comment type="caution">
    <text evidence="1">The sequence shown here is derived from an EMBL/GenBank/DDBJ whole genome shotgun (WGS) entry which is preliminary data.</text>
</comment>
<protein>
    <submittedName>
        <fullName evidence="1">Uncharacterized protein</fullName>
    </submittedName>
</protein>
<proteinExistence type="predicted"/>
<name>A0A7C2WCD3_9BACT</name>
<accession>A0A7C2WCD3</accession>
<sequence length="166" mass="18414">MARITITIEGESQEIEAIQSVLQRLAGATMVAGAEEAVAGEAGWPGGERQSWTFEEFQQFWSRLKEGARQILAEIAKRPEGYPMAELERALGLPARVIGGRLSSVGHAMRRFEHKEEPVEFRTGGDQEARRVYFMKPDIARMIRRLSEGERALGTESNQAVGSPAE</sequence>
<dbReference type="EMBL" id="DSID01000763">
    <property type="protein sequence ID" value="HEX71563.1"/>
    <property type="molecule type" value="Genomic_DNA"/>
</dbReference>
<dbReference type="AlphaFoldDB" id="A0A7C2WCD3"/>